<evidence type="ECO:0000313" key="2">
    <source>
        <dbReference type="EMBL" id="KAK7886955.1"/>
    </source>
</evidence>
<name>A0AAW0N9U2_9GOBI</name>
<evidence type="ECO:0000256" key="1">
    <source>
        <dbReference type="SAM" id="MobiDB-lite"/>
    </source>
</evidence>
<dbReference type="EMBL" id="JBBPFD010000019">
    <property type="protein sequence ID" value="KAK7886955.1"/>
    <property type="molecule type" value="Genomic_DNA"/>
</dbReference>
<gene>
    <name evidence="2" type="ORF">WMY93_026576</name>
</gene>
<accession>A0AAW0N9U2</accession>
<dbReference type="AlphaFoldDB" id="A0AAW0N9U2"/>
<comment type="caution">
    <text evidence="2">The sequence shown here is derived from an EMBL/GenBank/DDBJ whole genome shotgun (WGS) entry which is preliminary data.</text>
</comment>
<keyword evidence="3" id="KW-1185">Reference proteome</keyword>
<protein>
    <submittedName>
        <fullName evidence="2">Uncharacterized protein</fullName>
    </submittedName>
</protein>
<feature type="region of interest" description="Disordered" evidence="1">
    <location>
        <begin position="95"/>
        <end position="116"/>
    </location>
</feature>
<sequence length="116" mass="13405">MPPFNQRQLTHREGLHDGQVYYPSKKSKEPSLEEVSIAKRMAAFCLSGPIVHKLGVFFWDVIRKHNSTMPLMQFGVEGEEDMTPADTFVCEELQRDQGEERRKMVSHGHERNATFN</sequence>
<reference evidence="3" key="1">
    <citation type="submission" date="2024-04" db="EMBL/GenBank/DDBJ databases">
        <title>Salinicola lusitanus LLJ914,a marine bacterium isolated from the Okinawa Trough.</title>
        <authorList>
            <person name="Li J."/>
        </authorList>
    </citation>
    <scope>NUCLEOTIDE SEQUENCE [LARGE SCALE GENOMIC DNA]</scope>
</reference>
<feature type="region of interest" description="Disordered" evidence="1">
    <location>
        <begin position="1"/>
        <end position="30"/>
    </location>
</feature>
<dbReference type="Proteomes" id="UP001460270">
    <property type="component" value="Unassembled WGS sequence"/>
</dbReference>
<proteinExistence type="predicted"/>
<organism evidence="2 3">
    <name type="scientific">Mugilogobius chulae</name>
    <name type="common">yellowstripe goby</name>
    <dbReference type="NCBI Taxonomy" id="88201"/>
    <lineage>
        <taxon>Eukaryota</taxon>
        <taxon>Metazoa</taxon>
        <taxon>Chordata</taxon>
        <taxon>Craniata</taxon>
        <taxon>Vertebrata</taxon>
        <taxon>Euteleostomi</taxon>
        <taxon>Actinopterygii</taxon>
        <taxon>Neopterygii</taxon>
        <taxon>Teleostei</taxon>
        <taxon>Neoteleostei</taxon>
        <taxon>Acanthomorphata</taxon>
        <taxon>Gobiaria</taxon>
        <taxon>Gobiiformes</taxon>
        <taxon>Gobioidei</taxon>
        <taxon>Gobiidae</taxon>
        <taxon>Gobionellinae</taxon>
        <taxon>Mugilogobius</taxon>
    </lineage>
</organism>
<evidence type="ECO:0000313" key="3">
    <source>
        <dbReference type="Proteomes" id="UP001460270"/>
    </source>
</evidence>